<dbReference type="Pfam" id="PF01504">
    <property type="entry name" value="PIP5K"/>
    <property type="match status" value="1"/>
</dbReference>
<dbReference type="InterPro" id="IPR027483">
    <property type="entry name" value="PInositol-4-P-4/5-kinase_C_sf"/>
</dbReference>
<dbReference type="InterPro" id="IPR002498">
    <property type="entry name" value="PInositol-4-P-4/5-kinase_core"/>
</dbReference>
<evidence type="ECO:0000256" key="1">
    <source>
        <dbReference type="ARBA" id="ARBA00022723"/>
    </source>
</evidence>
<name>A0A0C9MH51_9FUNG</name>
<dbReference type="Gene3D" id="3.30.40.10">
    <property type="entry name" value="Zinc/RING finger domain, C3HC4 (zinc finger)"/>
    <property type="match status" value="1"/>
</dbReference>
<protein>
    <recommendedName>
        <fullName evidence="13">1-phosphatidylinositol-3-phosphate 5-kinase</fullName>
    </recommendedName>
</protein>
<keyword evidence="3 6" id="KW-0863">Zinc-finger</keyword>
<feature type="region of interest" description="Disordered" evidence="8">
    <location>
        <begin position="636"/>
        <end position="752"/>
    </location>
</feature>
<feature type="region of interest" description="Disordered" evidence="8">
    <location>
        <begin position="1118"/>
        <end position="1165"/>
    </location>
</feature>
<feature type="compositionally biased region" description="Low complexity" evidence="8">
    <location>
        <begin position="2168"/>
        <end position="2186"/>
    </location>
</feature>
<dbReference type="OrthoDB" id="158357at2759"/>
<evidence type="ECO:0000256" key="6">
    <source>
        <dbReference type="PROSITE-ProRule" id="PRU00091"/>
    </source>
</evidence>
<keyword evidence="2 7" id="KW-0547">Nucleotide-binding</keyword>
<accession>A0A0C9MH51</accession>
<evidence type="ECO:0000256" key="3">
    <source>
        <dbReference type="ARBA" id="ARBA00022771"/>
    </source>
</evidence>
<evidence type="ECO:0008006" key="13">
    <source>
        <dbReference type="Google" id="ProtNLM"/>
    </source>
</evidence>
<feature type="compositionally biased region" description="Polar residues" evidence="8">
    <location>
        <begin position="710"/>
        <end position="721"/>
    </location>
</feature>
<dbReference type="SUPFAM" id="SSF52029">
    <property type="entry name" value="GroEL apical domain-like"/>
    <property type="match status" value="2"/>
</dbReference>
<dbReference type="InterPro" id="IPR000306">
    <property type="entry name" value="Znf_FYVE"/>
</dbReference>
<feature type="compositionally biased region" description="Low complexity" evidence="8">
    <location>
        <begin position="1937"/>
        <end position="1946"/>
    </location>
</feature>
<feature type="compositionally biased region" description="Basic and acidic residues" evidence="8">
    <location>
        <begin position="1"/>
        <end position="13"/>
    </location>
</feature>
<dbReference type="GO" id="GO:0008270">
    <property type="term" value="F:zinc ion binding"/>
    <property type="evidence" value="ECO:0007669"/>
    <property type="project" value="UniProtKB-KW"/>
</dbReference>
<keyword evidence="7" id="KW-0418">Kinase</keyword>
<feature type="compositionally biased region" description="Polar residues" evidence="8">
    <location>
        <begin position="2005"/>
        <end position="2022"/>
    </location>
</feature>
<dbReference type="InterPro" id="IPR017455">
    <property type="entry name" value="Znf_FYVE-rel"/>
</dbReference>
<feature type="compositionally biased region" description="Polar residues" evidence="8">
    <location>
        <begin position="84"/>
        <end position="101"/>
    </location>
</feature>
<keyword evidence="5 7" id="KW-0067">ATP-binding</keyword>
<dbReference type="InterPro" id="IPR027409">
    <property type="entry name" value="GroEL-like_apical_dom_sf"/>
</dbReference>
<feature type="compositionally biased region" description="Low complexity" evidence="8">
    <location>
        <begin position="1141"/>
        <end position="1153"/>
    </location>
</feature>
<feature type="region of interest" description="Disordered" evidence="8">
    <location>
        <begin position="524"/>
        <end position="561"/>
    </location>
</feature>
<dbReference type="GO" id="GO:0046854">
    <property type="term" value="P:phosphatidylinositol phosphate biosynthetic process"/>
    <property type="evidence" value="ECO:0007669"/>
    <property type="project" value="TreeGrafter"/>
</dbReference>
<dbReference type="GO" id="GO:0010008">
    <property type="term" value="C:endosome membrane"/>
    <property type="evidence" value="ECO:0007669"/>
    <property type="project" value="TreeGrafter"/>
</dbReference>
<dbReference type="PANTHER" id="PTHR45748">
    <property type="entry name" value="1-PHOSPHATIDYLINOSITOL 3-PHOSPHATE 5-KINASE-RELATED"/>
    <property type="match status" value="1"/>
</dbReference>
<dbReference type="STRING" id="91626.A0A0C9MH51"/>
<feature type="compositionally biased region" description="Low complexity" evidence="8">
    <location>
        <begin position="1822"/>
        <end position="1833"/>
    </location>
</feature>
<feature type="domain" description="PIPK" evidence="10">
    <location>
        <begin position="2560"/>
        <end position="2855"/>
    </location>
</feature>
<feature type="compositionally biased region" description="Low complexity" evidence="8">
    <location>
        <begin position="722"/>
        <end position="751"/>
    </location>
</feature>
<evidence type="ECO:0000256" key="4">
    <source>
        <dbReference type="ARBA" id="ARBA00022833"/>
    </source>
</evidence>
<keyword evidence="4" id="KW-0862">Zinc</keyword>
<feature type="region of interest" description="Disordered" evidence="8">
    <location>
        <begin position="2168"/>
        <end position="2190"/>
    </location>
</feature>
<feature type="region of interest" description="Disordered" evidence="8">
    <location>
        <begin position="113"/>
        <end position="140"/>
    </location>
</feature>
<dbReference type="InterPro" id="IPR013083">
    <property type="entry name" value="Znf_RING/FYVE/PHD"/>
</dbReference>
<feature type="region of interest" description="Disordered" evidence="8">
    <location>
        <begin position="82"/>
        <end position="101"/>
    </location>
</feature>
<evidence type="ECO:0000256" key="7">
    <source>
        <dbReference type="PROSITE-ProRule" id="PRU00781"/>
    </source>
</evidence>
<keyword evidence="1" id="KW-0479">Metal-binding</keyword>
<gene>
    <name evidence="11" type="ORF">MAM1_0022c01880</name>
</gene>
<evidence type="ECO:0000256" key="2">
    <source>
        <dbReference type="ARBA" id="ARBA00022741"/>
    </source>
</evidence>
<dbReference type="PROSITE" id="PS50178">
    <property type="entry name" value="ZF_FYVE"/>
    <property type="match status" value="1"/>
</dbReference>
<sequence length="2855" mass="318045">MEKKQGVNSRLDEDPSSLTSFNFIPEGDEEGLISKIFSKFKTAVSSGSTQQYTSPSSSTRTISIVLSNESGMITDQVVPEQHTAEQQQYLTKTPSNTSSSATDTIVPVIAATNTTPYHHSSTTTTNSNNNKTDTNTSIEPLSLPIHTQKSNTTAASGNVDVNNASASTISMTPKEEEEDRETTPTPHLNKTMATPNITVSSHTITAKTSTPASLPKQLSKHIIIDEEQNQQQQIPSHMIIPLTKTSSIDSDTQSVMTTFSVSNTNSLSRILNRLRGGEPVDSNKDFWMPDEQCKECNNCNAPFNLFRRKHHCRTCGRIFCSKCLSNSIHTSHSLRVCNDCYSKFMEGYRADDTISLHDGYSYSSVVVDGSLSSSLQPQQQQLQKSSFLIATSGDDDSSDEEMEFDRSTNSFDMQRPLDIHFSQSTSSHHTTSDSDIGFKKLLTNTFLRTTPRSRTSTMNSLGIDTSVATLEGVRQQQQQQQQQMNSPMPFRRNSFLVTPVPHEAGNNSHLTYLQQQQLQQHMLIQHHHQQHQQQLQGDCYDGGSHGNGNSSNGGGEDDDLRRNPRNLLNFWGTGERPSSGIFNNFSYEDYHVDSPVPKPILSTSTSTINKTSTWLMRPSNEYRSNSIMRRRLSLTETNSNGLSGGNTSSGNSNVGNGFSGNSSNLNSSSSTSSARHIRVRTKSLMRNTPITMSSTDHHSDNSSTGGYESPASTSNRNSFYQPLTPSTSTPTTHTATITTNSKSATTNNNNAPDLDQLRAQILSVSASTSHPVTVATHHQWDPSFIYLMRNIISHLLREGGLPLEDWEQVMMKLLLVIADQVQPHIRIRDTFNLNHYVKIKKVPGGLPKDSFSVSGVVLSKSVAHKHMMRKIKNPSILILNFDVDGFGGGGGGGSSSSTGTSNNASYNNTSSSAASIAGFSDTNAPRQEYLKFDRLLAWEKEHMNSLVSEIIGLKPHIVLIASHAPRTIIERLNQANIVVAYNIKKQKLDAIARCADATVFNYKNELWNAKTMIPGKCGLFEPLTVMHEYLPNRRKTFLMFHACPQERGATIVLRGGSLKTLATVKYIMNFMVKVVNNINLEAQLRKDFIELRRYNQPTTYGDYYDHAAAAIGFDEDGTMSEMGGGAEDDDDSSTLHQHPIRSTTGGRSTTVSSYHQEGSSSEPVTMDTQSVSALSFAESQITVNTVDINAAKKKSQQQYQQTTVIVEDDDICLTAINLVLKKYQTTTLSISPGVTLPVPHILLKLRESQKKLIGLIRERLGVHITGNVLADNASVTASPTSPQPTTTTTADPEKQALNNNNKPIIPPIPTDLMLMHDYLKAFDAYLDHDLEYRHYQDLHLQCWLLFKRYIGDIHLYLTPVHHQQIIVRRTTNPMDNHSFPCEKAMLDPYDYYNPMGDCTLGQYILNSIKDAYTKCSSKMCGGPMIFHDRTYSHGNAQIKVQVFLEDDNGGEDELVEEKIDISRDEYLRRIPILICTHCNFCNVTHNWKPMSDLLQRYSFGKFLELLFYQSESIPLYNNGNHGEGGGGGYFGEEDDSDGSGLGCPHGFYRDHTISFRYQNLSVNFTHAMVQVVEVNPPPLHLRFSSKQQMALKDASLDSTRSKIAKFFDSIIERNKTFSYDIVQPSMVDLCKEYLQELSQEAIKNKKNLLQKLQMEYATSAPTDTLQLNNVLADLQNHAVSWDLKYIDFARRFVRPERELRRLTTNHLRKMFPAESLYNSSSSNTPVVSNLSLRTKRAIEAADLPLLDVGLDQETCMVPYGVSGSVTSSFAEDHETTNFSFKEQPGLGESPTESYPWYDELKRFDQMFMQDEPTSQHDLMAGNSYNSMQMSNSNKDGQQQRQKLNKKYSTDSYHDGSSRGKRPLSPQNMSSVDDLEEDARDLDPSVARRLSLELMKDAPKKKKEAEDKKLKEQQQKVQQEKDKEKRKNYLEDSRILESSQTADTPPSATTPPSTPMADSFTAVAKPLIQDSSQSRLIRQAAALPILSSTAYKRLAGLLPDPMVGKSKSSPSPGNYLPVQQQKATPIQRLLEKSAQKNKNRKSQFYESSSNHFMENPVQQTSAQQPQQQDAFPFSNTQATTATIAAADGPTPQKPAFYRGSPYTAKMPERSSIAYRYGFMSGLNNNKMPMPERRLGAANITHPVSSALAAAQAAQAAQRTAAAAAAAATASASMSKPNAPSSSTATTTKEAHMQDISIARPRSRTMAIVGGSSSNLLQQPSSSRLRVGGRIPVPTSATHLLQYPGANLVNATMAVSTSSSNKGNINHKFAYNNGNNSGTSHLPVPIASPHHPNNQYTRHHRKPSDGKVTTRIMRQRLPSKASLEPYTKIKEMTGDDDDDDDMDIDRSSVSSSSSSSSSSAASFDDDDLRDDGTVPLMDETACQDGLLVVNPTLEDDEQDEQDMDTDLIPFQHNTFSLTSTDEYDESLGRELVPSIIELEQFHREHQLQMSTSTLPFLSLECGMVVDKKNEGLELKGSTAMMEAAALLKSSSSVGIDWSTNTSGRNSIMKAITYVLAEKSIGNLTPLEYPFSPNEHIFADSNILVREDEPSSIISYMLGSTFYNEKLQRKQELRMSKAEIFNTNNKEKLADATTESKPFFSEMFPETGEREKPWRFSFQGGSTSFSCKIYFAEQFDMLRKSCGCDEIFISSLARCTPWDTAGGKSGSIFLKTKDERFLIKQISKYEMDAFLGSANKYFLYMFNEVFDKGIPTVLCKIFGLYRIGFYNNVSGKSMKMDILVMENLFYDTSVKKVFDLKGSMRNRYAEKTGKDVEVFLDENLVEVGFDEDTNEIIVGIVDFIRTFTWDKKLESWVKESGMLGGGKKDPTIVSPRMYRKRFRSAIDLYFCMIPDFWTHILD</sequence>
<dbReference type="Gene3D" id="3.30.800.10">
    <property type="entry name" value="Phosphatidylinositol Phosphate Kinase II Beta"/>
    <property type="match status" value="1"/>
</dbReference>
<feature type="compositionally biased region" description="Low complexity" evidence="8">
    <location>
        <begin position="113"/>
        <end position="137"/>
    </location>
</feature>
<evidence type="ECO:0000259" key="10">
    <source>
        <dbReference type="PROSITE" id="PS51455"/>
    </source>
</evidence>
<dbReference type="CDD" id="cd17300">
    <property type="entry name" value="PIPKc_PIKfyve"/>
    <property type="match status" value="1"/>
</dbReference>
<feature type="domain" description="FYVE-type" evidence="9">
    <location>
        <begin position="290"/>
        <end position="345"/>
    </location>
</feature>
<keyword evidence="12" id="KW-1185">Reference proteome</keyword>
<dbReference type="PROSITE" id="PS51455">
    <property type="entry name" value="PIPK"/>
    <property type="match status" value="1"/>
</dbReference>
<proteinExistence type="predicted"/>
<feature type="compositionally biased region" description="Acidic residues" evidence="8">
    <location>
        <begin position="2332"/>
        <end position="2341"/>
    </location>
</feature>
<dbReference type="Gene3D" id="3.30.810.10">
    <property type="entry name" value="2-Layer Sandwich"/>
    <property type="match status" value="1"/>
</dbReference>
<feature type="compositionally biased region" description="Low complexity" evidence="8">
    <location>
        <begin position="2345"/>
        <end position="2360"/>
    </location>
</feature>
<dbReference type="SUPFAM" id="SSF57903">
    <property type="entry name" value="FYVE/PHD zinc finger"/>
    <property type="match status" value="1"/>
</dbReference>
<feature type="region of interest" description="Disordered" evidence="8">
    <location>
        <begin position="2274"/>
        <end position="2383"/>
    </location>
</feature>
<evidence type="ECO:0000313" key="11">
    <source>
        <dbReference type="EMBL" id="GAN02437.1"/>
    </source>
</evidence>
<dbReference type="SMART" id="SM00064">
    <property type="entry name" value="FYVE"/>
    <property type="match status" value="1"/>
</dbReference>
<evidence type="ECO:0000259" key="9">
    <source>
        <dbReference type="PROSITE" id="PS50178"/>
    </source>
</evidence>
<feature type="region of interest" description="Disordered" evidence="8">
    <location>
        <begin position="1274"/>
        <end position="1302"/>
    </location>
</feature>
<feature type="compositionally biased region" description="Low complexity" evidence="8">
    <location>
        <begin position="1274"/>
        <end position="1290"/>
    </location>
</feature>
<organism evidence="11">
    <name type="scientific">Mucor ambiguus</name>
    <dbReference type="NCBI Taxonomy" id="91626"/>
    <lineage>
        <taxon>Eukaryota</taxon>
        <taxon>Fungi</taxon>
        <taxon>Fungi incertae sedis</taxon>
        <taxon>Mucoromycota</taxon>
        <taxon>Mucoromycotina</taxon>
        <taxon>Mucoromycetes</taxon>
        <taxon>Mucorales</taxon>
        <taxon>Mucorineae</taxon>
        <taxon>Mucoraceae</taxon>
        <taxon>Mucor</taxon>
    </lineage>
</organism>
<evidence type="ECO:0000256" key="5">
    <source>
        <dbReference type="ARBA" id="ARBA00022840"/>
    </source>
</evidence>
<evidence type="ECO:0000313" key="12">
    <source>
        <dbReference type="Proteomes" id="UP000053815"/>
    </source>
</evidence>
<dbReference type="GO" id="GO:0005524">
    <property type="term" value="F:ATP binding"/>
    <property type="evidence" value="ECO:0007669"/>
    <property type="project" value="UniProtKB-UniRule"/>
</dbReference>
<dbReference type="SUPFAM" id="SSF56104">
    <property type="entry name" value="SAICAR synthase-like"/>
    <property type="match status" value="1"/>
</dbReference>
<dbReference type="InterPro" id="IPR011011">
    <property type="entry name" value="Znf_FYVE_PHD"/>
</dbReference>
<evidence type="ECO:0000256" key="8">
    <source>
        <dbReference type="SAM" id="MobiDB-lite"/>
    </source>
</evidence>
<dbReference type="InterPro" id="IPR027484">
    <property type="entry name" value="PInositol-4-P-5-kinase_N"/>
</dbReference>
<dbReference type="Gene3D" id="3.50.7.10">
    <property type="entry name" value="GroEL"/>
    <property type="match status" value="1"/>
</dbReference>
<dbReference type="GO" id="GO:0000329">
    <property type="term" value="C:fungal-type vacuole membrane"/>
    <property type="evidence" value="ECO:0007669"/>
    <property type="project" value="TreeGrafter"/>
</dbReference>
<reference evidence="11" key="1">
    <citation type="submission" date="2014-09" db="EMBL/GenBank/DDBJ databases">
        <title>Draft genome sequence of an oleaginous Mucoromycotina fungus Mucor ambiguus NBRC6742.</title>
        <authorList>
            <person name="Takeda I."/>
            <person name="Yamane N."/>
            <person name="Morita T."/>
            <person name="Tamano K."/>
            <person name="Machida M."/>
            <person name="Baker S."/>
            <person name="Koike H."/>
        </authorList>
    </citation>
    <scope>NUCLEOTIDE SEQUENCE</scope>
    <source>
        <strain evidence="11">NBRC 6742</strain>
    </source>
</reference>
<dbReference type="PANTHER" id="PTHR45748:SF7">
    <property type="entry name" value="1-PHOSPHATIDYLINOSITOL 3-PHOSPHATE 5-KINASE-RELATED"/>
    <property type="match status" value="1"/>
</dbReference>
<feature type="region of interest" description="Disordered" evidence="8">
    <location>
        <begin position="1"/>
        <end position="23"/>
    </location>
</feature>
<feature type="compositionally biased region" description="Gly residues" evidence="8">
    <location>
        <begin position="543"/>
        <end position="554"/>
    </location>
</feature>
<dbReference type="Proteomes" id="UP000053815">
    <property type="component" value="Unassembled WGS sequence"/>
</dbReference>
<dbReference type="EMBL" id="DF836311">
    <property type="protein sequence ID" value="GAN02437.1"/>
    <property type="molecule type" value="Genomic_DNA"/>
</dbReference>
<dbReference type="Pfam" id="PF01363">
    <property type="entry name" value="FYVE"/>
    <property type="match status" value="1"/>
</dbReference>
<feature type="compositionally biased region" description="Low complexity" evidence="8">
    <location>
        <begin position="638"/>
        <end position="673"/>
    </location>
</feature>
<feature type="region of interest" description="Disordered" evidence="8">
    <location>
        <begin position="168"/>
        <end position="193"/>
    </location>
</feature>
<feature type="region of interest" description="Disordered" evidence="8">
    <location>
        <begin position="1815"/>
        <end position="1957"/>
    </location>
</feature>
<feature type="region of interest" description="Disordered" evidence="8">
    <location>
        <begin position="2001"/>
        <end position="2022"/>
    </location>
</feature>
<dbReference type="SMART" id="SM00330">
    <property type="entry name" value="PIPKc"/>
    <property type="match status" value="1"/>
</dbReference>
<dbReference type="GO" id="GO:0000285">
    <property type="term" value="F:1-phosphatidylinositol-3-phosphate 5-kinase activity"/>
    <property type="evidence" value="ECO:0007669"/>
    <property type="project" value="InterPro"/>
</dbReference>
<feature type="compositionally biased region" description="Basic and acidic residues" evidence="8">
    <location>
        <begin position="1889"/>
        <end position="1934"/>
    </location>
</feature>
<feature type="compositionally biased region" description="Polar residues" evidence="8">
    <location>
        <begin position="1154"/>
        <end position="1165"/>
    </location>
</feature>
<dbReference type="InterPro" id="IPR044769">
    <property type="entry name" value="PIKfyve_PIPKc"/>
</dbReference>
<keyword evidence="7" id="KW-0808">Transferase</keyword>
<feature type="compositionally biased region" description="Basic and acidic residues" evidence="8">
    <location>
        <begin position="1847"/>
        <end position="1857"/>
    </location>
</feature>